<evidence type="ECO:0000256" key="8">
    <source>
        <dbReference type="ARBA" id="ARBA00023136"/>
    </source>
</evidence>
<evidence type="ECO:0000256" key="7">
    <source>
        <dbReference type="ARBA" id="ARBA00023065"/>
    </source>
</evidence>
<protein>
    <recommendedName>
        <fullName evidence="9">ABC-type quaternary amine transporter</fullName>
        <ecNumber evidence="9">7.6.2.9</ecNumber>
    </recommendedName>
</protein>
<evidence type="ECO:0000256" key="5">
    <source>
        <dbReference type="ARBA" id="ARBA00022840"/>
    </source>
</evidence>
<dbReference type="PANTHER" id="PTHR42781">
    <property type="entry name" value="SPERMIDINE/PUTRESCINE IMPORT ATP-BINDING PROTEIN POTA"/>
    <property type="match status" value="1"/>
</dbReference>
<evidence type="ECO:0000259" key="10">
    <source>
        <dbReference type="PROSITE" id="PS50893"/>
    </source>
</evidence>
<keyword evidence="8" id="KW-0472">Membrane</keyword>
<dbReference type="PROSITE" id="PS00211">
    <property type="entry name" value="ABC_TRANSPORTER_1"/>
    <property type="match status" value="1"/>
</dbReference>
<evidence type="ECO:0000256" key="2">
    <source>
        <dbReference type="ARBA" id="ARBA00022475"/>
    </source>
</evidence>
<proteinExistence type="predicted"/>
<keyword evidence="1" id="KW-0813">Transport</keyword>
<dbReference type="SMART" id="SM00382">
    <property type="entry name" value="AAA"/>
    <property type="match status" value="1"/>
</dbReference>
<dbReference type="Pfam" id="PF00005">
    <property type="entry name" value="ABC_tran"/>
    <property type="match status" value="1"/>
</dbReference>
<dbReference type="OrthoDB" id="9801958at2"/>
<keyword evidence="6" id="KW-0408">Iron</keyword>
<evidence type="ECO:0000313" key="11">
    <source>
        <dbReference type="EMBL" id="EFM25371.1"/>
    </source>
</evidence>
<reference evidence="11 12" key="1">
    <citation type="submission" date="2010-07" db="EMBL/GenBank/DDBJ databases">
        <authorList>
            <person name="Muzny D."/>
            <person name="Qin X."/>
            <person name="Deng J."/>
            <person name="Jiang H."/>
            <person name="Liu Y."/>
            <person name="Qu J."/>
            <person name="Song X.-Z."/>
            <person name="Zhang L."/>
            <person name="Thornton R."/>
            <person name="Coyle M."/>
            <person name="Francisco L."/>
            <person name="Jackson L."/>
            <person name="Javaid M."/>
            <person name="Korchina V."/>
            <person name="Kovar C."/>
            <person name="Mata R."/>
            <person name="Mathew T."/>
            <person name="Ngo R."/>
            <person name="Nguyen L."/>
            <person name="Nguyen N."/>
            <person name="Okwuonu G."/>
            <person name="Ongeri F."/>
            <person name="Pham C."/>
            <person name="Simmons D."/>
            <person name="Wilczek-Boney K."/>
            <person name="Hale W."/>
            <person name="Jakkamsetti A."/>
            <person name="Pham P."/>
            <person name="Ruth R."/>
            <person name="San Lucas F."/>
            <person name="Warren J."/>
            <person name="Zhang J."/>
            <person name="Zhao Z."/>
            <person name="Zhou C."/>
            <person name="Zhu D."/>
            <person name="Lee S."/>
            <person name="Bess C."/>
            <person name="Blankenburg K."/>
            <person name="Forbes L."/>
            <person name="Fu Q."/>
            <person name="Gubbala S."/>
            <person name="Hirani K."/>
            <person name="Jayaseelan J.C."/>
            <person name="Lara F."/>
            <person name="Munidasa M."/>
            <person name="Palculict T."/>
            <person name="Patil S."/>
            <person name="Pu L.-L."/>
            <person name="Saada N."/>
            <person name="Tang L."/>
            <person name="Weissenberger G."/>
            <person name="Zhu Y."/>
            <person name="Hemphill L."/>
            <person name="Shang Y."/>
            <person name="Youmans B."/>
            <person name="Ayvaz T."/>
            <person name="Ross M."/>
            <person name="Santibanez J."/>
            <person name="Aqrawi P."/>
            <person name="Gross S."/>
            <person name="Joshi V."/>
            <person name="Fowler G."/>
            <person name="Nazareth L."/>
            <person name="Reid J."/>
            <person name="Worley K."/>
            <person name="Petrosino J."/>
            <person name="Highlander S."/>
            <person name="Gibbs R."/>
        </authorList>
    </citation>
    <scope>NUCLEOTIDE SEQUENCE [LARGE SCALE GENOMIC DNA]</scope>
    <source>
        <strain evidence="11 12">ATCC BAA-1640</strain>
    </source>
</reference>
<evidence type="ECO:0000313" key="12">
    <source>
        <dbReference type="Proteomes" id="UP000003280"/>
    </source>
</evidence>
<dbReference type="GO" id="GO:0015408">
    <property type="term" value="F:ABC-type ferric iron transporter activity"/>
    <property type="evidence" value="ECO:0007669"/>
    <property type="project" value="InterPro"/>
</dbReference>
<dbReference type="InterPro" id="IPR017871">
    <property type="entry name" value="ABC_transporter-like_CS"/>
</dbReference>
<dbReference type="InterPro" id="IPR003593">
    <property type="entry name" value="AAA+_ATPase"/>
</dbReference>
<gene>
    <name evidence="11" type="ORF">HMPREF9225_1020</name>
</gene>
<dbReference type="RefSeq" id="WP_008901834.1">
    <property type="nucleotide sequence ID" value="NZ_GL397071.1"/>
</dbReference>
<dbReference type="STRING" id="862517.HMPREF9225_1020"/>
<evidence type="ECO:0000256" key="4">
    <source>
        <dbReference type="ARBA" id="ARBA00022741"/>
    </source>
</evidence>
<dbReference type="HOGENOM" id="CLU_000604_1_22_9"/>
<keyword evidence="7" id="KW-0406">Ion transport</keyword>
<dbReference type="Gene3D" id="3.40.50.300">
    <property type="entry name" value="P-loop containing nucleotide triphosphate hydrolases"/>
    <property type="match status" value="1"/>
</dbReference>
<keyword evidence="4" id="KW-0547">Nucleotide-binding</keyword>
<organism evidence="11 12">
    <name type="scientific">Peptoniphilus duerdenii ATCC BAA-1640</name>
    <dbReference type="NCBI Taxonomy" id="862517"/>
    <lineage>
        <taxon>Bacteria</taxon>
        <taxon>Bacillati</taxon>
        <taxon>Bacillota</taxon>
        <taxon>Tissierellia</taxon>
        <taxon>Tissierellales</taxon>
        <taxon>Peptoniphilaceae</taxon>
        <taxon>Peptoniphilus</taxon>
    </lineage>
</organism>
<keyword evidence="11" id="KW-0378">Hydrolase</keyword>
<dbReference type="eggNOG" id="COG3842">
    <property type="taxonomic scope" value="Bacteria"/>
</dbReference>
<dbReference type="PROSITE" id="PS50893">
    <property type="entry name" value="ABC_TRANSPORTER_2"/>
    <property type="match status" value="1"/>
</dbReference>
<dbReference type="CDD" id="cd03259">
    <property type="entry name" value="ABC_Carb_Solutes_like"/>
    <property type="match status" value="1"/>
</dbReference>
<dbReference type="GO" id="GO:0016887">
    <property type="term" value="F:ATP hydrolysis activity"/>
    <property type="evidence" value="ECO:0007669"/>
    <property type="project" value="InterPro"/>
</dbReference>
<dbReference type="InterPro" id="IPR027417">
    <property type="entry name" value="P-loop_NTPase"/>
</dbReference>
<dbReference type="GO" id="GO:0016020">
    <property type="term" value="C:membrane"/>
    <property type="evidence" value="ECO:0007669"/>
    <property type="project" value="InterPro"/>
</dbReference>
<dbReference type="InterPro" id="IPR003439">
    <property type="entry name" value="ABC_transporter-like_ATP-bd"/>
</dbReference>
<keyword evidence="2" id="KW-1003">Cell membrane</keyword>
<dbReference type="GO" id="GO:0005524">
    <property type="term" value="F:ATP binding"/>
    <property type="evidence" value="ECO:0007669"/>
    <property type="project" value="UniProtKB-KW"/>
</dbReference>
<name>E0NLI1_9FIRM</name>
<dbReference type="GO" id="GO:0015418">
    <property type="term" value="F:ABC-type quaternary ammonium compound transporting activity"/>
    <property type="evidence" value="ECO:0007669"/>
    <property type="project" value="UniProtKB-EC"/>
</dbReference>
<dbReference type="AlphaFoldDB" id="E0NLI1"/>
<evidence type="ECO:0000256" key="9">
    <source>
        <dbReference type="ARBA" id="ARBA00066388"/>
    </source>
</evidence>
<dbReference type="FunFam" id="3.40.50.300:FF:000425">
    <property type="entry name" value="Probable ABC transporter, ATP-binding subunit"/>
    <property type="match status" value="1"/>
</dbReference>
<evidence type="ECO:0000256" key="6">
    <source>
        <dbReference type="ARBA" id="ARBA00023004"/>
    </source>
</evidence>
<sequence length="305" mass="35237">MAYIELRNITKSYGDRMILKDISFDINEGETISIVGPSGTGKSTLLRIICGILEEDGGSITVAGENLLNLPPEKRNTLMMFQNFELFPHLTVWDNVAFGPRAKKMKKDEIFKKVEYFLDLVDLNHRKNAYPKDLSGGERQRVALIRSLINEPKMLLLDEPFSSLDEILRDRVRKSTFEILQDLKISTLFVTHSIEEASMYSDRVIVMQEGRIIGIGTPKELYEHPSCKEVAEFLYKENVFDDYFLKKEDIKIKLGSEYSIDRKSFVNGEYRYEIGKYIAYSSDEYNLGDEVDLEIKRRAYEKSTC</sequence>
<keyword evidence="12" id="KW-1185">Reference proteome</keyword>
<dbReference type="Proteomes" id="UP000003280">
    <property type="component" value="Unassembled WGS sequence"/>
</dbReference>
<accession>E0NLI1</accession>
<evidence type="ECO:0000256" key="3">
    <source>
        <dbReference type="ARBA" id="ARBA00022496"/>
    </source>
</evidence>
<keyword evidence="5 11" id="KW-0067">ATP-binding</keyword>
<keyword evidence="3" id="KW-0410">Iron transport</keyword>
<dbReference type="EMBL" id="AEEH01000039">
    <property type="protein sequence ID" value="EFM25371.1"/>
    <property type="molecule type" value="Genomic_DNA"/>
</dbReference>
<dbReference type="EC" id="7.6.2.9" evidence="9"/>
<comment type="caution">
    <text evidence="11">The sequence shown here is derived from an EMBL/GenBank/DDBJ whole genome shotgun (WGS) entry which is preliminary data.</text>
</comment>
<dbReference type="SUPFAM" id="SSF52540">
    <property type="entry name" value="P-loop containing nucleoside triphosphate hydrolases"/>
    <property type="match status" value="1"/>
</dbReference>
<dbReference type="PANTHER" id="PTHR42781:SF4">
    <property type="entry name" value="SPERMIDINE_PUTRESCINE IMPORT ATP-BINDING PROTEIN POTA"/>
    <property type="match status" value="1"/>
</dbReference>
<dbReference type="InterPro" id="IPR050093">
    <property type="entry name" value="ABC_SmlMolc_Importer"/>
</dbReference>
<feature type="domain" description="ABC transporter" evidence="10">
    <location>
        <begin position="4"/>
        <end position="234"/>
    </location>
</feature>
<dbReference type="InterPro" id="IPR015853">
    <property type="entry name" value="ABC_transpr_FbpC"/>
</dbReference>
<evidence type="ECO:0000256" key="1">
    <source>
        <dbReference type="ARBA" id="ARBA00022448"/>
    </source>
</evidence>